<dbReference type="Gene3D" id="3.30.40.10">
    <property type="entry name" value="Zinc/RING finger domain, C3HC4 (zinc finger)"/>
    <property type="match status" value="1"/>
</dbReference>
<evidence type="ECO:0000256" key="9">
    <source>
        <dbReference type="ARBA" id="ARBA00023110"/>
    </source>
</evidence>
<dbReference type="RefSeq" id="XP_033602079.1">
    <property type="nucleotide sequence ID" value="XM_033740629.1"/>
</dbReference>
<dbReference type="GO" id="GO:0006511">
    <property type="term" value="P:ubiquitin-dependent protein catabolic process"/>
    <property type="evidence" value="ECO:0007669"/>
    <property type="project" value="InterPro"/>
</dbReference>
<feature type="region of interest" description="Disordered" evidence="12">
    <location>
        <begin position="1054"/>
        <end position="1077"/>
    </location>
</feature>
<dbReference type="Pfam" id="PF10408">
    <property type="entry name" value="Ufd2P_core"/>
    <property type="match status" value="1"/>
</dbReference>
<dbReference type="InterPro" id="IPR019474">
    <property type="entry name" value="Ub_conjug_fac_E4_core"/>
</dbReference>
<comment type="subcellular location">
    <subcellularLocation>
        <location evidence="3">Cytoplasm</location>
    </subcellularLocation>
    <subcellularLocation>
        <location evidence="2">Nucleus</location>
    </subcellularLocation>
</comment>
<reference evidence="14" key="1">
    <citation type="journal article" date="2020" name="Stud. Mycol.">
        <title>101 Dothideomycetes genomes: a test case for predicting lifestyles and emergence of pathogens.</title>
        <authorList>
            <person name="Haridas S."/>
            <person name="Albert R."/>
            <person name="Binder M."/>
            <person name="Bloem J."/>
            <person name="Labutti K."/>
            <person name="Salamov A."/>
            <person name="Andreopoulos B."/>
            <person name="Baker S."/>
            <person name="Barry K."/>
            <person name="Bills G."/>
            <person name="Bluhm B."/>
            <person name="Cannon C."/>
            <person name="Castanera R."/>
            <person name="Culley D."/>
            <person name="Daum C."/>
            <person name="Ezra D."/>
            <person name="Gonzalez J."/>
            <person name="Henrissat B."/>
            <person name="Kuo A."/>
            <person name="Liang C."/>
            <person name="Lipzen A."/>
            <person name="Lutzoni F."/>
            <person name="Magnuson J."/>
            <person name="Mondo S."/>
            <person name="Nolan M."/>
            <person name="Ohm R."/>
            <person name="Pangilinan J."/>
            <person name="Park H.-J."/>
            <person name="Ramirez L."/>
            <person name="Alfaro M."/>
            <person name="Sun H."/>
            <person name="Tritt A."/>
            <person name="Yoshinaga Y."/>
            <person name="Zwiers L.-H."/>
            <person name="Turgeon B."/>
            <person name="Goodwin S."/>
            <person name="Spatafora J."/>
            <person name="Crous P."/>
            <person name="Grigoriev I."/>
        </authorList>
    </citation>
    <scope>NUCLEOTIDE SEQUENCE</scope>
    <source>
        <strain evidence="14">CBS 121739</strain>
    </source>
</reference>
<dbReference type="Proteomes" id="UP000799437">
    <property type="component" value="Unassembled WGS sequence"/>
</dbReference>
<feature type="compositionally biased region" description="Basic and acidic residues" evidence="12">
    <location>
        <begin position="93"/>
        <end position="103"/>
    </location>
</feature>
<dbReference type="PROSITE" id="PS51698">
    <property type="entry name" value="U_BOX"/>
    <property type="match status" value="1"/>
</dbReference>
<dbReference type="Pfam" id="PF04564">
    <property type="entry name" value="U-box"/>
    <property type="match status" value="1"/>
</dbReference>
<evidence type="ECO:0000256" key="10">
    <source>
        <dbReference type="ARBA" id="ARBA00023242"/>
    </source>
</evidence>
<dbReference type="GO" id="GO:0005737">
    <property type="term" value="C:cytoplasm"/>
    <property type="evidence" value="ECO:0007669"/>
    <property type="project" value="UniProtKB-SubCell"/>
</dbReference>
<name>A0A6A6W9T0_9PEZI</name>
<evidence type="ECO:0000256" key="11">
    <source>
        <dbReference type="SAM" id="Coils"/>
    </source>
</evidence>
<evidence type="ECO:0000313" key="15">
    <source>
        <dbReference type="Proteomes" id="UP000799437"/>
    </source>
</evidence>
<keyword evidence="7" id="KW-0808">Transferase</keyword>
<dbReference type="EMBL" id="ML996569">
    <property type="protein sequence ID" value="KAF2759628.1"/>
    <property type="molecule type" value="Genomic_DNA"/>
</dbReference>
<dbReference type="InterPro" id="IPR045132">
    <property type="entry name" value="UBE4"/>
</dbReference>
<evidence type="ECO:0000256" key="4">
    <source>
        <dbReference type="ARBA" id="ARBA00004906"/>
    </source>
</evidence>
<dbReference type="GO" id="GO:0034450">
    <property type="term" value="F:ubiquitin-ubiquitin ligase activity"/>
    <property type="evidence" value="ECO:0007669"/>
    <property type="project" value="InterPro"/>
</dbReference>
<feature type="compositionally biased region" description="Low complexity" evidence="12">
    <location>
        <begin position="25"/>
        <end position="42"/>
    </location>
</feature>
<dbReference type="GO" id="GO:0036503">
    <property type="term" value="P:ERAD pathway"/>
    <property type="evidence" value="ECO:0007669"/>
    <property type="project" value="InterPro"/>
</dbReference>
<dbReference type="GeneID" id="54481683"/>
<keyword evidence="11" id="KW-0175">Coiled coil</keyword>
<dbReference type="SMART" id="SM00504">
    <property type="entry name" value="Ubox"/>
    <property type="match status" value="1"/>
</dbReference>
<evidence type="ECO:0000256" key="8">
    <source>
        <dbReference type="ARBA" id="ARBA00022786"/>
    </source>
</evidence>
<comment type="similarity">
    <text evidence="5">Belongs to the ubiquitin conjugation factor E4 family.</text>
</comment>
<accession>A0A6A6W9T0</accession>
<keyword evidence="15" id="KW-1185">Reference proteome</keyword>
<dbReference type="SUPFAM" id="SSF57850">
    <property type="entry name" value="RING/U-box"/>
    <property type="match status" value="1"/>
</dbReference>
<dbReference type="OrthoDB" id="20295at2759"/>
<dbReference type="InterPro" id="IPR013083">
    <property type="entry name" value="Znf_RING/FYVE/PHD"/>
</dbReference>
<evidence type="ECO:0000256" key="6">
    <source>
        <dbReference type="ARBA" id="ARBA00022490"/>
    </source>
</evidence>
<evidence type="ECO:0000313" key="14">
    <source>
        <dbReference type="EMBL" id="KAF2759628.1"/>
    </source>
</evidence>
<feature type="region of interest" description="Disordered" evidence="12">
    <location>
        <begin position="1"/>
        <end position="109"/>
    </location>
</feature>
<sequence length="1077" mass="122177">MDSRADQDKIRARRLARLGGGGGQPSSSPPAASNSEKSQSPNAPSPPPPTEVPNRAQPLTDNAQAPSEASNPFVQLGMKAENRPATKISITPQKRDGESENRPKARQLQPESLAAWEEKQLSGIFRVTLDDSRTTDIHGNALFFLPNLKEELESNSQEVRLTTSNNVLEQAVLEAGTGFSGDPLDYLLASWKRVSRQFRSMRSGERNERYNIYEEARRICMSYCIFAITIPEMFQREPRQLNPLAQHLLVDPENDRGICHDFLNEAVGRMNGEDGEDIKQALVGAMEQLSRELSGMSMNGNYKPYVLALRNFCRYQPLAVALSESPRFLPLNVAAQRIEHDTLLGPFFALSPMQGEVALNYFSGSAPQDRAMIANSQRALRLTLQTHQDEIFEITNAFVKTKGSRDRMLDWLALTVNANHKRRAIQVDRKTVSSDGFMVNVTVICDRLCEPFMDAQFGKIERIDVDYLRRSPRVDIREETKINADQNASDEFYTEKASGMNNFISEVFFLTVAAHHYGTEAAGSKLSTMQKDIKWLEKQVEKLELERHKFASNPQQLRLFENHVKKFKDELERSKATVHAIQGVLLDELTQSRSMQFMRYVIAWMLRLAVPGLDYPKQPLPLPMPEEQPMVFKCLPEYFLEDIVDNFKFITRNMPQIITQTQCKELVVFCIAFLRTTEYIKNPYVKSGLVTILYHGVHPVYGRSKGVLGDLLFADPFATEHLLHALMKFYIEAERTGTHTQFFDKFNIRYEIFQIIKCIWGNSIYHENLRTEAKVNHDFFVRFVNLLLNDVTFVLDESFTSFTQIHDLSEELRAKNSPLDEAARQEKEEALATAKGRAKSYMSLTNETVSMLKLFTEVLAESFTTPEIVQRLADMLDYNLDALTGPKSSNLRVENPQEYGWDAKTMLDEIVSVYMNLMDQPRFHTAVARDGRSYKPENFAKATTIMQRLALKSPEQIALWEALIATIRTAKELDDVAEEDFGDAPDDFLDPLLATLMEEPVLLPTSKQVVDMSTIRSQLLSDPTDPFNRAPLRIEDVVPDAALKARIEAWKAEKRQKRLDPVQGGGGGTTDDAMDTS</sequence>
<protein>
    <recommendedName>
        <fullName evidence="13">U-box domain-containing protein</fullName>
    </recommendedName>
</protein>
<dbReference type="FunFam" id="3.30.40.10:FF:000055">
    <property type="entry name" value="Ubiquitin conjugation factor e4 a"/>
    <property type="match status" value="1"/>
</dbReference>
<keyword evidence="6" id="KW-0963">Cytoplasm</keyword>
<dbReference type="PANTHER" id="PTHR13931">
    <property type="entry name" value="UBIQUITINATION FACTOR E4"/>
    <property type="match status" value="1"/>
</dbReference>
<keyword evidence="10" id="KW-0539">Nucleus</keyword>
<dbReference type="GO" id="GO:0005634">
    <property type="term" value="C:nucleus"/>
    <property type="evidence" value="ECO:0007669"/>
    <property type="project" value="UniProtKB-SubCell"/>
</dbReference>
<evidence type="ECO:0000256" key="3">
    <source>
        <dbReference type="ARBA" id="ARBA00004496"/>
    </source>
</evidence>
<feature type="compositionally biased region" description="Basic and acidic residues" evidence="12">
    <location>
        <begin position="1"/>
        <end position="10"/>
    </location>
</feature>
<evidence type="ECO:0000256" key="7">
    <source>
        <dbReference type="ARBA" id="ARBA00022679"/>
    </source>
</evidence>
<dbReference type="PANTHER" id="PTHR13931:SF2">
    <property type="entry name" value="UBIQUITIN CONJUGATION FACTOR E4 B"/>
    <property type="match status" value="1"/>
</dbReference>
<feature type="domain" description="U-box" evidence="13">
    <location>
        <begin position="983"/>
        <end position="1057"/>
    </location>
</feature>
<evidence type="ECO:0000256" key="2">
    <source>
        <dbReference type="ARBA" id="ARBA00004123"/>
    </source>
</evidence>
<comment type="catalytic activity">
    <reaction evidence="1">
        <text>S-ubiquitinyl-[E2 ubiquitin-conjugating enzyme]-L-cysteine + [acceptor protein]-L-lysine = [E2 ubiquitin-conjugating enzyme]-L-cysteine + N(6)-ubiquitinyl-[acceptor protein]-L-lysine.</text>
        <dbReference type="EC" id="2.3.2.27"/>
    </reaction>
</comment>
<feature type="coiled-coil region" evidence="11">
    <location>
        <begin position="526"/>
        <end position="577"/>
    </location>
</feature>
<dbReference type="GO" id="GO:0000209">
    <property type="term" value="P:protein polyubiquitination"/>
    <property type="evidence" value="ECO:0007669"/>
    <property type="project" value="TreeGrafter"/>
</dbReference>
<dbReference type="GO" id="GO:0000151">
    <property type="term" value="C:ubiquitin ligase complex"/>
    <property type="evidence" value="ECO:0007669"/>
    <property type="project" value="InterPro"/>
</dbReference>
<keyword evidence="8" id="KW-0833">Ubl conjugation pathway</keyword>
<evidence type="ECO:0000256" key="5">
    <source>
        <dbReference type="ARBA" id="ARBA00007434"/>
    </source>
</evidence>
<dbReference type="InterPro" id="IPR003613">
    <property type="entry name" value="Ubox_domain"/>
</dbReference>
<dbReference type="AlphaFoldDB" id="A0A6A6W9T0"/>
<evidence type="ECO:0000259" key="13">
    <source>
        <dbReference type="PROSITE" id="PS51698"/>
    </source>
</evidence>
<evidence type="ECO:0000256" key="12">
    <source>
        <dbReference type="SAM" id="MobiDB-lite"/>
    </source>
</evidence>
<feature type="compositionally biased region" description="Polar residues" evidence="12">
    <location>
        <begin position="57"/>
        <end position="73"/>
    </location>
</feature>
<comment type="pathway">
    <text evidence="4">Protein modification; protein ubiquitination.</text>
</comment>
<evidence type="ECO:0000256" key="1">
    <source>
        <dbReference type="ARBA" id="ARBA00000900"/>
    </source>
</evidence>
<organism evidence="14 15">
    <name type="scientific">Pseudovirgaria hyperparasitica</name>
    <dbReference type="NCBI Taxonomy" id="470096"/>
    <lineage>
        <taxon>Eukaryota</taxon>
        <taxon>Fungi</taxon>
        <taxon>Dikarya</taxon>
        <taxon>Ascomycota</taxon>
        <taxon>Pezizomycotina</taxon>
        <taxon>Dothideomycetes</taxon>
        <taxon>Dothideomycetes incertae sedis</taxon>
        <taxon>Acrospermales</taxon>
        <taxon>Acrospermaceae</taxon>
        <taxon>Pseudovirgaria</taxon>
    </lineage>
</organism>
<dbReference type="UniPathway" id="UPA00143"/>
<proteinExistence type="inferred from homology"/>
<gene>
    <name evidence="14" type="ORF">EJ05DRAFT_304460</name>
</gene>
<keyword evidence="9" id="KW-0413">Isomerase</keyword>
<dbReference type="GO" id="GO:0003755">
    <property type="term" value="F:peptidyl-prolyl cis-trans isomerase activity"/>
    <property type="evidence" value="ECO:0007669"/>
    <property type="project" value="UniProtKB-KW"/>
</dbReference>
<keyword evidence="9" id="KW-0697">Rotamase</keyword>